<keyword evidence="10" id="KW-0325">Glycoprotein</keyword>
<name>E3LJZ8_CAERE</name>
<evidence type="ECO:0000256" key="13">
    <source>
        <dbReference type="RuleBase" id="RU000679"/>
    </source>
</evidence>
<dbReference type="HOGENOM" id="CLU_023755_0_0_1"/>
<comment type="subcellular location">
    <subcellularLocation>
        <location evidence="1">Membrane</location>
        <topology evidence="1">Multi-pass membrane protein</topology>
    </subcellularLocation>
</comment>
<dbReference type="PANTHER" id="PTHR11690:SF118">
    <property type="entry name" value="SODIUM CHANNEL PROTEIN NACH"/>
    <property type="match status" value="1"/>
</dbReference>
<protein>
    <submittedName>
        <fullName evidence="15">Uncharacterized protein</fullName>
    </submittedName>
</protein>
<dbReference type="FunCoup" id="E3LJZ8">
    <property type="interactions" value="3"/>
</dbReference>
<dbReference type="Gene3D" id="2.60.470.10">
    <property type="entry name" value="Acid-sensing ion channels like domains"/>
    <property type="match status" value="1"/>
</dbReference>
<keyword evidence="8 13" id="KW-0406">Ion transport</keyword>
<evidence type="ECO:0000256" key="14">
    <source>
        <dbReference type="SAM" id="Phobius"/>
    </source>
</evidence>
<keyword evidence="3 13" id="KW-0813">Transport</keyword>
<dbReference type="InParanoid" id="E3LJZ8"/>
<evidence type="ECO:0000256" key="11">
    <source>
        <dbReference type="ARBA" id="ARBA00023201"/>
    </source>
</evidence>
<evidence type="ECO:0000256" key="2">
    <source>
        <dbReference type="ARBA" id="ARBA00007193"/>
    </source>
</evidence>
<dbReference type="Pfam" id="PF00858">
    <property type="entry name" value="ASC"/>
    <property type="match status" value="1"/>
</dbReference>
<keyword evidence="4 13" id="KW-0894">Sodium channel</keyword>
<feature type="transmembrane region" description="Helical" evidence="14">
    <location>
        <begin position="62"/>
        <end position="87"/>
    </location>
</feature>
<dbReference type="EMBL" id="DS268410">
    <property type="protein sequence ID" value="EFP00082.1"/>
    <property type="molecule type" value="Genomic_DNA"/>
</dbReference>
<reference evidence="15" key="1">
    <citation type="submission" date="2007-07" db="EMBL/GenBank/DDBJ databases">
        <title>PCAP assembly of the Caenorhabditis remanei genome.</title>
        <authorList>
            <consortium name="The Caenorhabditis remanei Sequencing Consortium"/>
            <person name="Wilson R.K."/>
        </authorList>
    </citation>
    <scope>NUCLEOTIDE SEQUENCE [LARGE SCALE GENOMIC DNA]</scope>
    <source>
        <strain evidence="15">PB4641</strain>
    </source>
</reference>
<evidence type="ECO:0000256" key="5">
    <source>
        <dbReference type="ARBA" id="ARBA00022692"/>
    </source>
</evidence>
<feature type="transmembrane region" description="Helical" evidence="14">
    <location>
        <begin position="495"/>
        <end position="519"/>
    </location>
</feature>
<evidence type="ECO:0000256" key="3">
    <source>
        <dbReference type="ARBA" id="ARBA00022448"/>
    </source>
</evidence>
<proteinExistence type="inferred from homology"/>
<dbReference type="GO" id="GO:0005886">
    <property type="term" value="C:plasma membrane"/>
    <property type="evidence" value="ECO:0007669"/>
    <property type="project" value="TreeGrafter"/>
</dbReference>
<dbReference type="PANTHER" id="PTHR11690">
    <property type="entry name" value="AMILORIDE-SENSITIVE SODIUM CHANNEL-RELATED"/>
    <property type="match status" value="1"/>
</dbReference>
<evidence type="ECO:0000313" key="16">
    <source>
        <dbReference type="Proteomes" id="UP000008281"/>
    </source>
</evidence>
<keyword evidence="12 13" id="KW-0407">Ion channel</keyword>
<dbReference type="GO" id="GO:0015280">
    <property type="term" value="F:ligand-gated sodium channel activity"/>
    <property type="evidence" value="ECO:0007669"/>
    <property type="project" value="TreeGrafter"/>
</dbReference>
<evidence type="ECO:0000256" key="7">
    <source>
        <dbReference type="ARBA" id="ARBA00023053"/>
    </source>
</evidence>
<dbReference type="OrthoDB" id="6021021at2759"/>
<evidence type="ECO:0000256" key="6">
    <source>
        <dbReference type="ARBA" id="ARBA00022989"/>
    </source>
</evidence>
<evidence type="ECO:0000256" key="1">
    <source>
        <dbReference type="ARBA" id="ARBA00004141"/>
    </source>
</evidence>
<evidence type="ECO:0000313" key="15">
    <source>
        <dbReference type="EMBL" id="EFP00082.1"/>
    </source>
</evidence>
<keyword evidence="16" id="KW-1185">Reference proteome</keyword>
<keyword evidence="6 14" id="KW-1133">Transmembrane helix</keyword>
<dbReference type="Proteomes" id="UP000008281">
    <property type="component" value="Unassembled WGS sequence"/>
</dbReference>
<keyword evidence="7" id="KW-0915">Sodium</keyword>
<dbReference type="OMA" id="HQNFSIA"/>
<dbReference type="STRING" id="31234.E3LJZ8"/>
<evidence type="ECO:0000256" key="9">
    <source>
        <dbReference type="ARBA" id="ARBA00023136"/>
    </source>
</evidence>
<keyword evidence="9 14" id="KW-0472">Membrane</keyword>
<dbReference type="AlphaFoldDB" id="E3LJZ8"/>
<evidence type="ECO:0000256" key="10">
    <source>
        <dbReference type="ARBA" id="ARBA00023180"/>
    </source>
</evidence>
<gene>
    <name evidence="15" type="ORF">CRE_18760</name>
</gene>
<keyword evidence="5 13" id="KW-0812">Transmembrane</keyword>
<dbReference type="eggNOG" id="KOG4294">
    <property type="taxonomic scope" value="Eukaryota"/>
</dbReference>
<comment type="similarity">
    <text evidence="2 13">Belongs to the amiloride-sensitive sodium channel (TC 1.A.6) family.</text>
</comment>
<dbReference type="PRINTS" id="PR01078">
    <property type="entry name" value="AMINACHANNEL"/>
</dbReference>
<evidence type="ECO:0000256" key="4">
    <source>
        <dbReference type="ARBA" id="ARBA00022461"/>
    </source>
</evidence>
<dbReference type="Gene3D" id="1.10.287.770">
    <property type="entry name" value="YojJ-like"/>
    <property type="match status" value="1"/>
</dbReference>
<sequence length="645" mass="73588">MSGAGKRRLSSFVSVKFPVDTVKKLRKTEGVGSVFQETQHFSTITTVNGPRRIFYGKRTARVFWILIVSSIFAFLMYQIVIVLLYLISKPTLSQKQLLSQISFIANEGGMDFPAVTICSLNPVKTSFIKKLNSSGDLSDEVLNYLLATKTNSMYMFNNADINTLKYGRLVCSVSLTNEIISAHDRSMSYLRNHPDLQIVDFLNSAQFDCDELFETCYFGGREFDCCKFMTQSVTSLGKCWEINLQNGTELWMKKQVAPMISAKTGLQIVANARHAEQFASFHYSSFQENGFRFFIHPPQVSPDLASEGILVSPSRIVNTAIKAVLHDLLNHDNWGNCTSTWSDNYVTDLPYSSSVCQALCVANHFEKLCECIPYTYNINNKPDVCFPYEEVSCMKEKMIKTDGNGTTSLNLPFCAECHLACQRSSYVSYASYGDGFNNSSMTWIMNLTGYKSTYIKENIAVINIHFMELFYTSYSQVKNTSIWKVLNQIFGLNGLWFGMSVVSLTELILYITKVSWLAVSRRRRKHLFQKKMSEKRKEEILEAAVQENEEIKSRRSSAPNLKELDDDLEEEEDYWYRNPHPYSETSLDSVVFQIALCSSIQTKLFQIQLAIDFEKFRKPSSKSLSKIPEENEDTVHSINELVLRL</sequence>
<dbReference type="InterPro" id="IPR001873">
    <property type="entry name" value="ENaC"/>
</dbReference>
<evidence type="ECO:0000256" key="12">
    <source>
        <dbReference type="ARBA" id="ARBA00023303"/>
    </source>
</evidence>
<evidence type="ECO:0000256" key="8">
    <source>
        <dbReference type="ARBA" id="ARBA00023065"/>
    </source>
</evidence>
<accession>E3LJZ8</accession>
<keyword evidence="11 13" id="KW-0739">Sodium transport</keyword>
<organism evidence="16">
    <name type="scientific">Caenorhabditis remanei</name>
    <name type="common">Caenorhabditis vulgaris</name>
    <dbReference type="NCBI Taxonomy" id="31234"/>
    <lineage>
        <taxon>Eukaryota</taxon>
        <taxon>Metazoa</taxon>
        <taxon>Ecdysozoa</taxon>
        <taxon>Nematoda</taxon>
        <taxon>Chromadorea</taxon>
        <taxon>Rhabditida</taxon>
        <taxon>Rhabditina</taxon>
        <taxon>Rhabditomorpha</taxon>
        <taxon>Rhabditoidea</taxon>
        <taxon>Rhabditidae</taxon>
        <taxon>Peloderinae</taxon>
        <taxon>Caenorhabditis</taxon>
    </lineage>
</organism>